<proteinExistence type="predicted"/>
<name>A0A2P2P026_RHIMU</name>
<keyword evidence="1" id="KW-0472">Membrane</keyword>
<feature type="transmembrane region" description="Helical" evidence="1">
    <location>
        <begin position="26"/>
        <end position="49"/>
    </location>
</feature>
<evidence type="ECO:0000313" key="2">
    <source>
        <dbReference type="EMBL" id="MBX48042.1"/>
    </source>
</evidence>
<reference evidence="2" key="1">
    <citation type="submission" date="2018-02" db="EMBL/GenBank/DDBJ databases">
        <title>Rhizophora mucronata_Transcriptome.</title>
        <authorList>
            <person name="Meera S.P."/>
            <person name="Sreeshan A."/>
            <person name="Augustine A."/>
        </authorList>
    </citation>
    <scope>NUCLEOTIDE SEQUENCE</scope>
    <source>
        <tissue evidence="2">Leaf</tissue>
    </source>
</reference>
<organism evidence="2">
    <name type="scientific">Rhizophora mucronata</name>
    <name type="common">Asiatic mangrove</name>
    <dbReference type="NCBI Taxonomy" id="61149"/>
    <lineage>
        <taxon>Eukaryota</taxon>
        <taxon>Viridiplantae</taxon>
        <taxon>Streptophyta</taxon>
        <taxon>Embryophyta</taxon>
        <taxon>Tracheophyta</taxon>
        <taxon>Spermatophyta</taxon>
        <taxon>Magnoliopsida</taxon>
        <taxon>eudicotyledons</taxon>
        <taxon>Gunneridae</taxon>
        <taxon>Pentapetalae</taxon>
        <taxon>rosids</taxon>
        <taxon>fabids</taxon>
        <taxon>Malpighiales</taxon>
        <taxon>Rhizophoraceae</taxon>
        <taxon>Rhizophora</taxon>
    </lineage>
</organism>
<protein>
    <submittedName>
        <fullName evidence="2">Uncharacterized protein</fullName>
    </submittedName>
</protein>
<keyword evidence="1" id="KW-1133">Transmembrane helix</keyword>
<dbReference type="EMBL" id="GGEC01067558">
    <property type="protein sequence ID" value="MBX48042.1"/>
    <property type="molecule type" value="Transcribed_RNA"/>
</dbReference>
<evidence type="ECO:0000256" key="1">
    <source>
        <dbReference type="SAM" id="Phobius"/>
    </source>
</evidence>
<sequence>MTSNWALFNNLSINLGYYRFYSELPFFPLLLFFLHFFELCSLSLQNYFLQLLLFFL</sequence>
<accession>A0A2P2P026</accession>
<keyword evidence="1" id="KW-0812">Transmembrane</keyword>
<dbReference type="AlphaFoldDB" id="A0A2P2P026"/>